<feature type="region of interest" description="Disordered" evidence="1">
    <location>
        <begin position="64"/>
        <end position="113"/>
    </location>
</feature>
<evidence type="ECO:0000256" key="1">
    <source>
        <dbReference type="SAM" id="MobiDB-lite"/>
    </source>
</evidence>
<proteinExistence type="predicted"/>
<reference evidence="2" key="1">
    <citation type="submission" date="2020-08" db="EMBL/GenBank/DDBJ databases">
        <title>Genome sequencing and assembly of the red palm weevil Rhynchophorus ferrugineus.</title>
        <authorList>
            <person name="Dias G.B."/>
            <person name="Bergman C.M."/>
            <person name="Manee M."/>
        </authorList>
    </citation>
    <scope>NUCLEOTIDE SEQUENCE</scope>
    <source>
        <strain evidence="2">AA-2017</strain>
        <tissue evidence="2">Whole larva</tissue>
    </source>
</reference>
<keyword evidence="3" id="KW-1185">Reference proteome</keyword>
<evidence type="ECO:0000313" key="3">
    <source>
        <dbReference type="Proteomes" id="UP000625711"/>
    </source>
</evidence>
<evidence type="ECO:0000313" key="2">
    <source>
        <dbReference type="EMBL" id="KAF7276621.1"/>
    </source>
</evidence>
<dbReference type="Proteomes" id="UP000625711">
    <property type="component" value="Unassembled WGS sequence"/>
</dbReference>
<name>A0A834ICH5_RHYFE</name>
<dbReference type="EMBL" id="JAACXV010006022">
    <property type="protein sequence ID" value="KAF7276621.1"/>
    <property type="molecule type" value="Genomic_DNA"/>
</dbReference>
<gene>
    <name evidence="2" type="ORF">GWI33_010022</name>
</gene>
<organism evidence="2 3">
    <name type="scientific">Rhynchophorus ferrugineus</name>
    <name type="common">Red palm weevil</name>
    <name type="synonym">Curculio ferrugineus</name>
    <dbReference type="NCBI Taxonomy" id="354439"/>
    <lineage>
        <taxon>Eukaryota</taxon>
        <taxon>Metazoa</taxon>
        <taxon>Ecdysozoa</taxon>
        <taxon>Arthropoda</taxon>
        <taxon>Hexapoda</taxon>
        <taxon>Insecta</taxon>
        <taxon>Pterygota</taxon>
        <taxon>Neoptera</taxon>
        <taxon>Endopterygota</taxon>
        <taxon>Coleoptera</taxon>
        <taxon>Polyphaga</taxon>
        <taxon>Cucujiformia</taxon>
        <taxon>Curculionidae</taxon>
        <taxon>Dryophthorinae</taxon>
        <taxon>Rhynchophorus</taxon>
    </lineage>
</organism>
<accession>A0A834ICH5</accession>
<comment type="caution">
    <text evidence="2">The sequence shown here is derived from an EMBL/GenBank/DDBJ whole genome shotgun (WGS) entry which is preliminary data.</text>
</comment>
<sequence>MAEQMLCNLGVDRTIAKQHIDDFSNYDAAFLQRQQSIYTNPQKIVESNLDMLHELKNLFENDQFIQQQTEDDTDSNDADSKPTSTLNTTSTQATSSSMEGSDKNPPKPPDTFS</sequence>
<protein>
    <submittedName>
        <fullName evidence="2">Uncharacterized protein</fullName>
    </submittedName>
</protein>
<feature type="compositionally biased region" description="Low complexity" evidence="1">
    <location>
        <begin position="81"/>
        <end position="97"/>
    </location>
</feature>
<dbReference type="AlphaFoldDB" id="A0A834ICH5"/>